<dbReference type="Pfam" id="PF05065">
    <property type="entry name" value="Phage_capsid"/>
    <property type="match status" value="1"/>
</dbReference>
<protein>
    <submittedName>
        <fullName evidence="3">HK97 family phage major capsid protein</fullName>
    </submittedName>
</protein>
<organism evidence="3 4">
    <name type="scientific">Cupriavidus taiwanensis</name>
    <dbReference type="NCBI Taxonomy" id="164546"/>
    <lineage>
        <taxon>Bacteria</taxon>
        <taxon>Pseudomonadati</taxon>
        <taxon>Pseudomonadota</taxon>
        <taxon>Betaproteobacteria</taxon>
        <taxon>Burkholderiales</taxon>
        <taxon>Burkholderiaceae</taxon>
        <taxon>Cupriavidus</taxon>
    </lineage>
</organism>
<dbReference type="InterPro" id="IPR024455">
    <property type="entry name" value="Phage_capsid"/>
</dbReference>
<dbReference type="AlphaFoldDB" id="A0A375J6R1"/>
<name>A0A375J6R1_9BURK</name>
<dbReference type="InterPro" id="IPR054612">
    <property type="entry name" value="Phage_capsid-like_C"/>
</dbReference>
<dbReference type="Proteomes" id="UP000256805">
    <property type="component" value="Unassembled WGS sequence"/>
</dbReference>
<accession>A0A375J6R1</accession>
<comment type="subcellular location">
    <subcellularLocation>
        <location evidence="1">Virion</location>
    </subcellularLocation>
</comment>
<dbReference type="RefSeq" id="WP_116382199.1">
    <property type="nucleotide sequence ID" value="NZ_LS483233.1"/>
</dbReference>
<evidence type="ECO:0000256" key="1">
    <source>
        <dbReference type="ARBA" id="ARBA00004328"/>
    </source>
</evidence>
<gene>
    <name evidence="3" type="ORF">CBM2634_A80238</name>
</gene>
<feature type="domain" description="Phage capsid-like C-terminal" evidence="2">
    <location>
        <begin position="61"/>
        <end position="320"/>
    </location>
</feature>
<dbReference type="SUPFAM" id="SSF56563">
    <property type="entry name" value="Major capsid protein gp5"/>
    <property type="match status" value="1"/>
</dbReference>
<dbReference type="EMBL" id="OVTA01000030">
    <property type="protein sequence ID" value="SPR99306.1"/>
    <property type="molecule type" value="Genomic_DNA"/>
</dbReference>
<sequence length="326" mass="34534">MSAYIRYIKCLAATRGDPIHAKHLAAQQYGPSSDVVRLFEKALVVTTADMPPDPDFASAGRQIIELVRKRSLIGKVADAFPFRKVPFNTHVMAQSSAPTASWTAEGQLIQTTSTAWEREFLNRLKLDCLAPLTDESVKGQGADFESMISRDLVRAIAELEGSSFIDPANAGVANQKPASVTNGLTPVTGTADPKIDVDNLIDGFAGDLETAVMVARPKDGIALQASGYINAGARGGDVAGIPLVTSTAVPAGVVALVDPAGILLADGGVTLDMSDQTTIHFGPDSNDEYTVVSLFQENLVAVLAQRYLNWKTVRTGAVSYISGATW</sequence>
<evidence type="ECO:0000313" key="3">
    <source>
        <dbReference type="EMBL" id="SPR99306.1"/>
    </source>
</evidence>
<proteinExistence type="predicted"/>
<evidence type="ECO:0000259" key="2">
    <source>
        <dbReference type="Pfam" id="PF05065"/>
    </source>
</evidence>
<evidence type="ECO:0000313" key="4">
    <source>
        <dbReference type="Proteomes" id="UP000256805"/>
    </source>
</evidence>
<reference evidence="3 4" key="1">
    <citation type="submission" date="2018-01" db="EMBL/GenBank/DDBJ databases">
        <authorList>
            <person name="Gaut B.S."/>
            <person name="Morton B.R."/>
            <person name="Clegg M.T."/>
            <person name="Duvall M.R."/>
        </authorList>
    </citation>
    <scope>NUCLEOTIDE SEQUENCE [LARGE SCALE GENOMIC DNA]</scope>
    <source>
        <strain evidence="3">Cupriavidus taiwanensis cmp 52</strain>
    </source>
</reference>
<dbReference type="NCBIfam" id="TIGR01554">
    <property type="entry name" value="major_cap_HK97"/>
    <property type="match status" value="1"/>
</dbReference>